<organism evidence="1 2">
    <name type="scientific">Pleurotus cornucopiae</name>
    <name type="common">Cornucopia mushroom</name>
    <dbReference type="NCBI Taxonomy" id="5321"/>
    <lineage>
        <taxon>Eukaryota</taxon>
        <taxon>Fungi</taxon>
        <taxon>Dikarya</taxon>
        <taxon>Basidiomycota</taxon>
        <taxon>Agaricomycotina</taxon>
        <taxon>Agaricomycetes</taxon>
        <taxon>Agaricomycetidae</taxon>
        <taxon>Agaricales</taxon>
        <taxon>Pleurotineae</taxon>
        <taxon>Pleurotaceae</taxon>
        <taxon>Pleurotus</taxon>
    </lineage>
</organism>
<evidence type="ECO:0000313" key="1">
    <source>
        <dbReference type="EMBL" id="KAG9225263.1"/>
    </source>
</evidence>
<dbReference type="EMBL" id="WQMT02000003">
    <property type="protein sequence ID" value="KAG9225263.1"/>
    <property type="molecule type" value="Genomic_DNA"/>
</dbReference>
<comment type="caution">
    <text evidence="1">The sequence shown here is derived from an EMBL/GenBank/DDBJ whole genome shotgun (WGS) entry which is preliminary data.</text>
</comment>
<reference evidence="1 2" key="1">
    <citation type="journal article" date="2021" name="Appl. Environ. Microbiol.">
        <title>Genetic linkage and physical mapping for an oyster mushroom Pleurotus cornucopiae and QTL analysis for the trait cap color.</title>
        <authorList>
            <person name="Zhang Y."/>
            <person name="Gao W."/>
            <person name="Sonnenberg A."/>
            <person name="Chen Q."/>
            <person name="Zhang J."/>
            <person name="Huang C."/>
        </authorList>
    </citation>
    <scope>NUCLEOTIDE SEQUENCE [LARGE SCALE GENOMIC DNA]</scope>
    <source>
        <strain evidence="1">CCMSSC00406</strain>
    </source>
</reference>
<keyword evidence="2" id="KW-1185">Reference proteome</keyword>
<sequence length="308" mass="34358">MDFDTFDKHFCSKIDDLDGVCSLANALVYDHLVPIKMEDHSIYRMYHHGGAEWRFTLFGIVETTKNGSFVKSTGCTNVNRLPLLSSALIAFGSDQLLPITDQTIARDRLALAPPGPRMPRANTLFKNQLLRLVELVDRFEELYGATLHPNCIYPTVVSDDLPPGGLFCVDLPVKYAVPQPGEIISATSTRHLFHSIKEVPDYNPAELQMAEKKLCWQGLLTSDKTCIDPREIYEWLQPGAFVQMSCTFRVLINNGLIIPVLGADEIEIEMEYRALTGTPAEPRGFPSMCPAKGLVFDVLSNPFDVHAV</sequence>
<name>A0ACB7J3V6_PLECO</name>
<evidence type="ECO:0000313" key="2">
    <source>
        <dbReference type="Proteomes" id="UP000824881"/>
    </source>
</evidence>
<proteinExistence type="predicted"/>
<accession>A0ACB7J3V6</accession>
<protein>
    <submittedName>
        <fullName evidence="1">Uncharacterized protein</fullName>
    </submittedName>
</protein>
<gene>
    <name evidence="1" type="ORF">CCMSSC00406_0007094</name>
</gene>
<dbReference type="Proteomes" id="UP000824881">
    <property type="component" value="Unassembled WGS sequence"/>
</dbReference>